<protein>
    <submittedName>
        <fullName evidence="1">Uncharacterized protein</fullName>
    </submittedName>
</protein>
<organism evidence="1 2">
    <name type="scientific">Actinoplanes campanulatus</name>
    <dbReference type="NCBI Taxonomy" id="113559"/>
    <lineage>
        <taxon>Bacteria</taxon>
        <taxon>Bacillati</taxon>
        <taxon>Actinomycetota</taxon>
        <taxon>Actinomycetes</taxon>
        <taxon>Micromonosporales</taxon>
        <taxon>Micromonosporaceae</taxon>
        <taxon>Actinoplanes</taxon>
    </lineage>
</organism>
<reference evidence="1 2" key="1">
    <citation type="submission" date="2020-08" db="EMBL/GenBank/DDBJ databases">
        <title>Genomic Encyclopedia of Type Strains, Phase III (KMG-III): the genomes of soil and plant-associated and newly described type strains.</title>
        <authorList>
            <person name="Whitman W."/>
        </authorList>
    </citation>
    <scope>NUCLEOTIDE SEQUENCE [LARGE SCALE GENOMIC DNA]</scope>
    <source>
        <strain evidence="1 2">CECT 3287</strain>
    </source>
</reference>
<dbReference type="Proteomes" id="UP000590749">
    <property type="component" value="Unassembled WGS sequence"/>
</dbReference>
<evidence type="ECO:0000313" key="1">
    <source>
        <dbReference type="EMBL" id="MBB3097331.1"/>
    </source>
</evidence>
<sequence>MLTTSRRTRPLLAAAVAAVVATTGGAAWAVWRITGAQTGASAAQISADLRLVAHPSPAKPLYPGAKVTIEVTVHNDNPFPVLVNTVRPGSAPVTVDAAHRNAGCLTTGVSLTKAFYSVTWRIGANTEKSFFISNAVTMTNASDSACQGATFTVPLAASGRSDAS</sequence>
<dbReference type="EMBL" id="JACHXF010000010">
    <property type="protein sequence ID" value="MBB3097331.1"/>
    <property type="molecule type" value="Genomic_DNA"/>
</dbReference>
<proteinExistence type="predicted"/>
<dbReference type="AlphaFoldDB" id="A0A7W5FGA5"/>
<dbReference type="RefSeq" id="WP_183222731.1">
    <property type="nucleotide sequence ID" value="NZ_BMPW01000006.1"/>
</dbReference>
<accession>A0A7W5FGA5</accession>
<gene>
    <name evidence="1" type="ORF">FHR83_005006</name>
</gene>
<name>A0A7W5FGA5_9ACTN</name>
<comment type="caution">
    <text evidence="1">The sequence shown here is derived from an EMBL/GenBank/DDBJ whole genome shotgun (WGS) entry which is preliminary data.</text>
</comment>
<keyword evidence="2" id="KW-1185">Reference proteome</keyword>
<evidence type="ECO:0000313" key="2">
    <source>
        <dbReference type="Proteomes" id="UP000590749"/>
    </source>
</evidence>